<evidence type="ECO:0000313" key="2">
    <source>
        <dbReference type="EMBL" id="KAL5112597.1"/>
    </source>
</evidence>
<dbReference type="PANTHER" id="PTHR10677">
    <property type="entry name" value="UBIQUILIN"/>
    <property type="match status" value="1"/>
</dbReference>
<evidence type="ECO:0000313" key="3">
    <source>
        <dbReference type="Proteomes" id="UP001651158"/>
    </source>
</evidence>
<feature type="domain" description="Ubiquitin-like" evidence="1">
    <location>
        <begin position="218"/>
        <end position="290"/>
    </location>
</feature>
<dbReference type="SMART" id="SM00213">
    <property type="entry name" value="UBQ"/>
    <property type="match status" value="3"/>
</dbReference>
<dbReference type="PROSITE" id="PS50053">
    <property type="entry name" value="UBIQUITIN_2"/>
    <property type="match status" value="3"/>
</dbReference>
<feature type="domain" description="Ubiquitin-like" evidence="1">
    <location>
        <begin position="113"/>
        <end position="191"/>
    </location>
</feature>
<reference evidence="2 3" key="1">
    <citation type="journal article" date="2022" name="Front. Cell. Infect. Microbiol.">
        <title>The Genomes of Two Strains of Taenia crassiceps the Animal Model for the Study of Human Cysticercosis.</title>
        <authorList>
            <person name="Bobes R.J."/>
            <person name="Estrada K."/>
            <person name="Rios-Valencia D.G."/>
            <person name="Calderon-Gallegos A."/>
            <person name="de la Torre P."/>
            <person name="Carrero J.C."/>
            <person name="Sanchez-Flores A."/>
            <person name="Laclette J.P."/>
        </authorList>
    </citation>
    <scope>NUCLEOTIDE SEQUENCE [LARGE SCALE GENOMIC DNA]</scope>
    <source>
        <strain evidence="2">WFUcys</strain>
    </source>
</reference>
<comment type="caution">
    <text evidence="2">The sequence shown here is derived from an EMBL/GenBank/DDBJ whole genome shotgun (WGS) entry which is preliminary data.</text>
</comment>
<name>A0ABR4QSL9_9CEST</name>
<organism evidence="2 3">
    <name type="scientific">Taenia crassiceps</name>
    <dbReference type="NCBI Taxonomy" id="6207"/>
    <lineage>
        <taxon>Eukaryota</taxon>
        <taxon>Metazoa</taxon>
        <taxon>Spiralia</taxon>
        <taxon>Lophotrochozoa</taxon>
        <taxon>Platyhelminthes</taxon>
        <taxon>Cestoda</taxon>
        <taxon>Eucestoda</taxon>
        <taxon>Cyclophyllidea</taxon>
        <taxon>Taeniidae</taxon>
        <taxon>Taenia</taxon>
    </lineage>
</organism>
<keyword evidence="3" id="KW-1185">Reference proteome</keyword>
<gene>
    <name evidence="2" type="ORF">TcWFU_007826</name>
</gene>
<sequence>MCAQFQSIDNCQQTPPRTITSSCGPMHRCAAMKVKIIHNSQKLFNISVTENTTIADLKQTISRHIGMPPEDQVLTNRGIFLEDAHSLGDYRLPKPDMVAPIFLYLRASYRKLTSVRVSVSADKNVHLPICLDSKVSELRSAIQEKLNISAKESSEMRLIFDHWILEDSEVLEHYGIKKNSCIILARRLLNSHPQGSFLGSTEEPSEQVSGQSGMVPKIRLNIMTRNGGVFDFSFAKNMTLCEATGEIEGKTGIPATHQSFTLREDLPHVADLTKSFEQLGLSDGDTVYLMDARSTNNGVRENVPQSPSSTTMVLHFRGAQNTFSIPMPCGATVQDAIDSLRREISGNPGPLWLKNTVDGNYMQDYGTQLSDLGIKDGMTVEYVYLPAKTEWTSK</sequence>
<feature type="domain" description="Ubiquitin-like" evidence="1">
    <location>
        <begin position="30"/>
        <end position="98"/>
    </location>
</feature>
<dbReference type="Proteomes" id="UP001651158">
    <property type="component" value="Unassembled WGS sequence"/>
</dbReference>
<dbReference type="EMBL" id="JAKROA010000001">
    <property type="protein sequence ID" value="KAL5112597.1"/>
    <property type="molecule type" value="Genomic_DNA"/>
</dbReference>
<accession>A0ABR4QSL9</accession>
<dbReference type="PANTHER" id="PTHR10677:SF3">
    <property type="entry name" value="FI07626P-RELATED"/>
    <property type="match status" value="1"/>
</dbReference>
<dbReference type="InterPro" id="IPR015496">
    <property type="entry name" value="Ubiquilin"/>
</dbReference>
<proteinExistence type="predicted"/>
<dbReference type="InterPro" id="IPR000626">
    <property type="entry name" value="Ubiquitin-like_dom"/>
</dbReference>
<dbReference type="InterPro" id="IPR029071">
    <property type="entry name" value="Ubiquitin-like_domsf"/>
</dbReference>
<dbReference type="SUPFAM" id="SSF54236">
    <property type="entry name" value="Ubiquitin-like"/>
    <property type="match status" value="3"/>
</dbReference>
<dbReference type="Pfam" id="PF00240">
    <property type="entry name" value="ubiquitin"/>
    <property type="match status" value="2"/>
</dbReference>
<protein>
    <submittedName>
        <fullName evidence="2">Polyubiquitin</fullName>
    </submittedName>
</protein>
<dbReference type="CDD" id="cd17039">
    <property type="entry name" value="Ubl_ubiquitin_like"/>
    <property type="match status" value="2"/>
</dbReference>
<dbReference type="Gene3D" id="3.10.20.90">
    <property type="entry name" value="Phosphatidylinositol 3-kinase Catalytic Subunit, Chain A, domain 1"/>
    <property type="match status" value="3"/>
</dbReference>
<evidence type="ECO:0000259" key="1">
    <source>
        <dbReference type="PROSITE" id="PS50053"/>
    </source>
</evidence>